<protein>
    <recommendedName>
        <fullName evidence="4">Secreted protein</fullName>
    </recommendedName>
</protein>
<feature type="chain" id="PRO_5046442983" description="Secreted protein" evidence="1">
    <location>
        <begin position="27"/>
        <end position="97"/>
    </location>
</feature>
<reference evidence="2 3" key="1">
    <citation type="submission" date="2020-03" db="EMBL/GenBank/DDBJ databases">
        <title>WGS of actinomycetes isolated from Thailand.</title>
        <authorList>
            <person name="Thawai C."/>
        </authorList>
    </citation>
    <scope>NUCLEOTIDE SEQUENCE [LARGE SCALE GENOMIC DNA]</scope>
    <source>
        <strain evidence="2 3">FMUSA5-5</strain>
    </source>
</reference>
<dbReference type="Proteomes" id="UP000696294">
    <property type="component" value="Unassembled WGS sequence"/>
</dbReference>
<accession>A0ABX1BMP0</accession>
<organism evidence="2 3">
    <name type="scientific">Nonomuraea composti</name>
    <dbReference type="NCBI Taxonomy" id="2720023"/>
    <lineage>
        <taxon>Bacteria</taxon>
        <taxon>Bacillati</taxon>
        <taxon>Actinomycetota</taxon>
        <taxon>Actinomycetes</taxon>
        <taxon>Streptosporangiales</taxon>
        <taxon>Streptosporangiaceae</taxon>
        <taxon>Nonomuraea</taxon>
    </lineage>
</organism>
<evidence type="ECO:0000256" key="1">
    <source>
        <dbReference type="SAM" id="SignalP"/>
    </source>
</evidence>
<feature type="signal peptide" evidence="1">
    <location>
        <begin position="1"/>
        <end position="26"/>
    </location>
</feature>
<comment type="caution">
    <text evidence="2">The sequence shown here is derived from an EMBL/GenBank/DDBJ whole genome shotgun (WGS) entry which is preliminary data.</text>
</comment>
<proteinExistence type="predicted"/>
<evidence type="ECO:0000313" key="2">
    <source>
        <dbReference type="EMBL" id="NJP97670.1"/>
    </source>
</evidence>
<keyword evidence="1" id="KW-0732">Signal</keyword>
<evidence type="ECO:0008006" key="4">
    <source>
        <dbReference type="Google" id="ProtNLM"/>
    </source>
</evidence>
<keyword evidence="3" id="KW-1185">Reference proteome</keyword>
<gene>
    <name evidence="2" type="ORF">HCN51_51010</name>
</gene>
<sequence length="97" mass="9610">MTTIRTAVALSTAVLAVSLGAAPAHAAAASDAVCFSGTRTPTGDGYYEVSAIGCDGHSGTSVTIRFGSAAGTYDCGWTFMWNGQLGADNCTLASGPA</sequence>
<dbReference type="EMBL" id="JAATEP010000071">
    <property type="protein sequence ID" value="NJP97670.1"/>
    <property type="molecule type" value="Genomic_DNA"/>
</dbReference>
<evidence type="ECO:0000313" key="3">
    <source>
        <dbReference type="Proteomes" id="UP000696294"/>
    </source>
</evidence>
<name>A0ABX1BMP0_9ACTN</name>
<dbReference type="RefSeq" id="WP_168020187.1">
    <property type="nucleotide sequence ID" value="NZ_JAATEP010000071.1"/>
</dbReference>